<dbReference type="EMBL" id="QRJE01000017">
    <property type="protein sequence ID" value="RHH10708.1"/>
    <property type="molecule type" value="Genomic_DNA"/>
</dbReference>
<evidence type="ECO:0000313" key="2">
    <source>
        <dbReference type="Proteomes" id="UP000266644"/>
    </source>
</evidence>
<dbReference type="AlphaFoldDB" id="A0A396BV90"/>
<comment type="caution">
    <text evidence="1">The sequence shown here is derived from an EMBL/GenBank/DDBJ whole genome shotgun (WGS) entry which is preliminary data.</text>
</comment>
<dbReference type="Proteomes" id="UP000266644">
    <property type="component" value="Unassembled WGS sequence"/>
</dbReference>
<proteinExistence type="predicted"/>
<protein>
    <submittedName>
        <fullName evidence="1">Uncharacterized protein</fullName>
    </submittedName>
</protein>
<gene>
    <name evidence="1" type="ORF">DW228_11420</name>
</gene>
<evidence type="ECO:0000313" key="1">
    <source>
        <dbReference type="EMBL" id="RHH10708.1"/>
    </source>
</evidence>
<sequence length="84" mass="9902">MIMKYLVFITPLCALCEGNLMQDLPTKSSRIERFTNPNNSNIISDIALTIDTIQKRFLLYIIDKTRWLHKEIHPAFTDIWTNNF</sequence>
<reference evidence="1 2" key="1">
    <citation type="submission" date="2018-08" db="EMBL/GenBank/DDBJ databases">
        <title>A genome reference for cultivated species of the human gut microbiota.</title>
        <authorList>
            <person name="Zou Y."/>
            <person name="Xue W."/>
            <person name="Luo G."/>
        </authorList>
    </citation>
    <scope>NUCLEOTIDE SEQUENCE [LARGE SCALE GENOMIC DNA]</scope>
    <source>
        <strain evidence="1 2">AM18-6</strain>
    </source>
</reference>
<accession>A0A396BV90</accession>
<name>A0A396BV90_BACFG</name>
<organism evidence="1 2">
    <name type="scientific">Bacteroides fragilis</name>
    <dbReference type="NCBI Taxonomy" id="817"/>
    <lineage>
        <taxon>Bacteria</taxon>
        <taxon>Pseudomonadati</taxon>
        <taxon>Bacteroidota</taxon>
        <taxon>Bacteroidia</taxon>
        <taxon>Bacteroidales</taxon>
        <taxon>Bacteroidaceae</taxon>
        <taxon>Bacteroides</taxon>
    </lineage>
</organism>